<accession>A0ABM9P7T7</accession>
<gene>
    <name evidence="1" type="ORF">T190423A01A_160004</name>
</gene>
<comment type="caution">
    <text evidence="1">The sequence shown here is derived from an EMBL/GenBank/DDBJ whole genome shotgun (WGS) entry which is preliminary data.</text>
</comment>
<protein>
    <recommendedName>
        <fullName evidence="3">Lipoprotein</fullName>
    </recommendedName>
</protein>
<reference evidence="1 2" key="1">
    <citation type="submission" date="2024-05" db="EMBL/GenBank/DDBJ databases">
        <authorList>
            <person name="Duchaud E."/>
        </authorList>
    </citation>
    <scope>NUCLEOTIDE SEQUENCE [LARGE SCALE GENOMIC DNA]</scope>
    <source>
        <strain evidence="1">Ena-SAMPLE-TAB-13-05-2024-13:56:06:370-140308</strain>
    </source>
</reference>
<organism evidence="1 2">
    <name type="scientific">Tenacibaculum polynesiense</name>
    <dbReference type="NCBI Taxonomy" id="3137857"/>
    <lineage>
        <taxon>Bacteria</taxon>
        <taxon>Pseudomonadati</taxon>
        <taxon>Bacteroidota</taxon>
        <taxon>Flavobacteriia</taxon>
        <taxon>Flavobacteriales</taxon>
        <taxon>Flavobacteriaceae</taxon>
        <taxon>Tenacibaculum</taxon>
    </lineage>
</organism>
<name>A0ABM9P7T7_9FLAO</name>
<proteinExistence type="predicted"/>
<evidence type="ECO:0000313" key="1">
    <source>
        <dbReference type="EMBL" id="CAL2101431.1"/>
    </source>
</evidence>
<dbReference type="Proteomes" id="UP001497527">
    <property type="component" value="Unassembled WGS sequence"/>
</dbReference>
<evidence type="ECO:0000313" key="2">
    <source>
        <dbReference type="Proteomes" id="UP001497527"/>
    </source>
</evidence>
<sequence>MKFLRLISMALIFCASCTQNNDEVEIVQKLQKGEERNLFLTEPVKDNVKDENERIMYMASFLIGKAIIENKDARHYFNRFITNKRTKKIELASLLDSDLLDENPFEIAFHEQFNNYNWHTSPTASGGTPPKSAAIPDPFRWGGILDSQMSYYQYLIEIIENRKLEIYFPNKELYINDLQDLIYYLNNHDVLTCLWSLDKFTFYSDGLILKTDGSGHYLPENFDPENANSLIFILRDKLD</sequence>
<dbReference type="EMBL" id="CAXJIO010000007">
    <property type="protein sequence ID" value="CAL2101431.1"/>
    <property type="molecule type" value="Genomic_DNA"/>
</dbReference>
<dbReference type="RefSeq" id="WP_348714283.1">
    <property type="nucleotide sequence ID" value="NZ_CAXJIO010000007.1"/>
</dbReference>
<keyword evidence="2" id="KW-1185">Reference proteome</keyword>
<evidence type="ECO:0008006" key="3">
    <source>
        <dbReference type="Google" id="ProtNLM"/>
    </source>
</evidence>